<dbReference type="AlphaFoldDB" id="A0A1G7R9R6"/>
<name>A0A1G7R9R6_9ACTN</name>
<evidence type="ECO:0000256" key="2">
    <source>
        <dbReference type="ARBA" id="ARBA00022475"/>
    </source>
</evidence>
<evidence type="ECO:0000313" key="11">
    <source>
        <dbReference type="Proteomes" id="UP000198863"/>
    </source>
</evidence>
<keyword evidence="2" id="KW-1003">Cell membrane</keyword>
<dbReference type="RefSeq" id="WP_091061876.1">
    <property type="nucleotide sequence ID" value="NZ_FNCF01000002.1"/>
</dbReference>
<evidence type="ECO:0000313" key="10">
    <source>
        <dbReference type="EMBL" id="SDG06889.1"/>
    </source>
</evidence>
<feature type="transmembrane region" description="Helical" evidence="7">
    <location>
        <begin position="109"/>
        <end position="133"/>
    </location>
</feature>
<evidence type="ECO:0000256" key="1">
    <source>
        <dbReference type="ARBA" id="ARBA00004162"/>
    </source>
</evidence>
<dbReference type="InterPro" id="IPR052027">
    <property type="entry name" value="PspC"/>
</dbReference>
<keyword evidence="3 7" id="KW-0812">Transmembrane</keyword>
<dbReference type="EMBL" id="FNCF01000002">
    <property type="protein sequence ID" value="SDG06889.1"/>
    <property type="molecule type" value="Genomic_DNA"/>
</dbReference>
<sequence length="313" mass="31956">MTTSTPPQSPPPPLPPSPEPPAGGPPPPWQPTRPPLRRSRTDKVIGGVGGGLAEYTGIDALLWRVGFIALVFAGGTGFLVYLLLWLLMPARPVDPHAPQPEPRAVEPRSPVPGVTVAALLITLGVTALVAWATPWSPGPVVFLSIALLVVGLGLGVGAFVGGRSARGPLVALGVLLTFAVVVASAGHGWQDRTRGGVGDRSYAPATADAVRADYRSGVGDTELDLTGIDLADLTAPITTTVDAGIGDVEVVVPRSADVQVDVQNGVGETDVFGDGSQGGFFPGTGSRPWTGDSTPEVVLTIQSGIGDVTVSRG</sequence>
<proteinExistence type="predicted"/>
<comment type="subcellular location">
    <subcellularLocation>
        <location evidence="1">Cell membrane</location>
        <topology evidence="1">Single-pass membrane protein</topology>
    </subcellularLocation>
</comment>
<dbReference type="Pfam" id="PF09922">
    <property type="entry name" value="LiaF-like_C"/>
    <property type="match status" value="1"/>
</dbReference>
<accession>A0A1G7R9R6</accession>
<protein>
    <submittedName>
        <fullName evidence="10">Phage shock protein C (PspC) family protein</fullName>
    </submittedName>
</protein>
<feature type="region of interest" description="Disordered" evidence="6">
    <location>
        <begin position="1"/>
        <end position="43"/>
    </location>
</feature>
<dbReference type="InterPro" id="IPR024425">
    <property type="entry name" value="LiaF-like_C"/>
</dbReference>
<dbReference type="OrthoDB" id="7359894at2"/>
<dbReference type="PANTHER" id="PTHR33885:SF3">
    <property type="entry name" value="PHAGE SHOCK PROTEIN C"/>
    <property type="match status" value="1"/>
</dbReference>
<keyword evidence="11" id="KW-1185">Reference proteome</keyword>
<feature type="domain" description="Phage shock protein PspC N-terminal" evidence="8">
    <location>
        <begin position="35"/>
        <end position="90"/>
    </location>
</feature>
<dbReference type="Proteomes" id="UP000198863">
    <property type="component" value="Unassembled WGS sequence"/>
</dbReference>
<evidence type="ECO:0000256" key="4">
    <source>
        <dbReference type="ARBA" id="ARBA00022989"/>
    </source>
</evidence>
<feature type="transmembrane region" description="Helical" evidence="7">
    <location>
        <begin position="169"/>
        <end position="189"/>
    </location>
</feature>
<evidence type="ECO:0000256" key="6">
    <source>
        <dbReference type="SAM" id="MobiDB-lite"/>
    </source>
</evidence>
<dbReference type="GO" id="GO:0005886">
    <property type="term" value="C:plasma membrane"/>
    <property type="evidence" value="ECO:0007669"/>
    <property type="project" value="UniProtKB-SubCell"/>
</dbReference>
<feature type="compositionally biased region" description="Pro residues" evidence="6">
    <location>
        <begin position="7"/>
        <end position="34"/>
    </location>
</feature>
<reference evidence="11" key="1">
    <citation type="submission" date="2016-10" db="EMBL/GenBank/DDBJ databases">
        <authorList>
            <person name="Varghese N."/>
            <person name="Submissions S."/>
        </authorList>
    </citation>
    <scope>NUCLEOTIDE SEQUENCE [LARGE SCALE GENOMIC DNA]</scope>
    <source>
        <strain evidence="11">DSM 44526</strain>
    </source>
</reference>
<feature type="transmembrane region" description="Helical" evidence="7">
    <location>
        <begin position="139"/>
        <end position="162"/>
    </location>
</feature>
<dbReference type="InterPro" id="IPR007168">
    <property type="entry name" value="Phageshock_PspC_N"/>
</dbReference>
<feature type="domain" description="Cell wall-active antibiotics response LiaF-like C-terminal" evidence="9">
    <location>
        <begin position="212"/>
        <end position="310"/>
    </location>
</feature>
<evidence type="ECO:0000256" key="5">
    <source>
        <dbReference type="ARBA" id="ARBA00023136"/>
    </source>
</evidence>
<feature type="transmembrane region" description="Helical" evidence="7">
    <location>
        <begin position="61"/>
        <end position="88"/>
    </location>
</feature>
<dbReference type="PANTHER" id="PTHR33885">
    <property type="entry name" value="PHAGE SHOCK PROTEIN C"/>
    <property type="match status" value="1"/>
</dbReference>
<keyword evidence="5 7" id="KW-0472">Membrane</keyword>
<keyword evidence="4 7" id="KW-1133">Transmembrane helix</keyword>
<evidence type="ECO:0000259" key="8">
    <source>
        <dbReference type="Pfam" id="PF04024"/>
    </source>
</evidence>
<organism evidence="10 11">
    <name type="scientific">Klenkia brasiliensis</name>
    <dbReference type="NCBI Taxonomy" id="333142"/>
    <lineage>
        <taxon>Bacteria</taxon>
        <taxon>Bacillati</taxon>
        <taxon>Actinomycetota</taxon>
        <taxon>Actinomycetes</taxon>
        <taxon>Geodermatophilales</taxon>
        <taxon>Geodermatophilaceae</taxon>
        <taxon>Klenkia</taxon>
    </lineage>
</organism>
<evidence type="ECO:0000256" key="7">
    <source>
        <dbReference type="SAM" id="Phobius"/>
    </source>
</evidence>
<evidence type="ECO:0000259" key="9">
    <source>
        <dbReference type="Pfam" id="PF09922"/>
    </source>
</evidence>
<gene>
    <name evidence="10" type="ORF">SAMN05660324_1795</name>
</gene>
<evidence type="ECO:0000256" key="3">
    <source>
        <dbReference type="ARBA" id="ARBA00022692"/>
    </source>
</evidence>
<dbReference type="Pfam" id="PF04024">
    <property type="entry name" value="PspC"/>
    <property type="match status" value="1"/>
</dbReference>